<dbReference type="Pfam" id="PF25467">
    <property type="entry name" value="NOL9_C"/>
    <property type="match status" value="1"/>
</dbReference>
<sequence>MGATRENAGAGAAAAIIPPSWEKAAESIARRGSTAPPPIAVICGPKNSGKSTFSRYLINTLLPRYKKVGYLDTDVGQPDFFLPGCLSIHVIDEYISDLMNWRIKSPDRCYFFGDVSSKRDPQAYLGQVTSLYDYFLEEHYKFNEKEALPLIINTPGWVKGTGYDLLVEILKYIGPTHVVQIRISAESKNLPTGAFWLDGEDYGLLDLIDIYSARTDFNNQSVLTRKDAGTLRDRRLFEYFKLCFPSDLDIKANRDLAFALASLCPYEVPFSRIKVKHLHCQVPNTEVFHSLNATIVGLAIDSGERPLSCTQQCVGLGIVRGIDIKKDRIYVLTPVPIHDLQKVDLLLQGFIEIPTGFLQVRRCLSPYMATNVLHKLPVKDV</sequence>
<feature type="domain" description="NOL9 C-terminal" evidence="6">
    <location>
        <begin position="262"/>
        <end position="354"/>
    </location>
</feature>
<gene>
    <name evidence="7" type="ORF">J5N97_013382</name>
</gene>
<dbReference type="GO" id="GO:0051731">
    <property type="term" value="F:polynucleotide 5'-hydroxyl-kinase activity"/>
    <property type="evidence" value="ECO:0007669"/>
    <property type="project" value="InterPro"/>
</dbReference>
<dbReference type="EMBL" id="JAGGNH010000003">
    <property type="protein sequence ID" value="KAJ0977908.1"/>
    <property type="molecule type" value="Genomic_DNA"/>
</dbReference>
<organism evidence="7 8">
    <name type="scientific">Dioscorea zingiberensis</name>
    <dbReference type="NCBI Taxonomy" id="325984"/>
    <lineage>
        <taxon>Eukaryota</taxon>
        <taxon>Viridiplantae</taxon>
        <taxon>Streptophyta</taxon>
        <taxon>Embryophyta</taxon>
        <taxon>Tracheophyta</taxon>
        <taxon>Spermatophyta</taxon>
        <taxon>Magnoliopsida</taxon>
        <taxon>Liliopsida</taxon>
        <taxon>Dioscoreales</taxon>
        <taxon>Dioscoreaceae</taxon>
        <taxon>Dioscorea</taxon>
    </lineage>
</organism>
<dbReference type="GO" id="GO:0005524">
    <property type="term" value="F:ATP binding"/>
    <property type="evidence" value="ECO:0007669"/>
    <property type="project" value="UniProtKB-KW"/>
</dbReference>
<name>A0A9D5CR47_9LILI</name>
<dbReference type="Pfam" id="PF16575">
    <property type="entry name" value="CLP1_P"/>
    <property type="match status" value="1"/>
</dbReference>
<evidence type="ECO:0000256" key="2">
    <source>
        <dbReference type="ARBA" id="ARBA00022552"/>
    </source>
</evidence>
<evidence type="ECO:0000256" key="3">
    <source>
        <dbReference type="ARBA" id="ARBA00022741"/>
    </source>
</evidence>
<dbReference type="Proteomes" id="UP001085076">
    <property type="component" value="Miscellaneous, Linkage group lg03"/>
</dbReference>
<reference evidence="7" key="2">
    <citation type="journal article" date="2022" name="Hortic Res">
        <title>The genome of Dioscorea zingiberensis sheds light on the biosynthesis, origin and evolution of the medicinally important diosgenin saponins.</title>
        <authorList>
            <person name="Li Y."/>
            <person name="Tan C."/>
            <person name="Li Z."/>
            <person name="Guo J."/>
            <person name="Li S."/>
            <person name="Chen X."/>
            <person name="Wang C."/>
            <person name="Dai X."/>
            <person name="Yang H."/>
            <person name="Song W."/>
            <person name="Hou L."/>
            <person name="Xu J."/>
            <person name="Tong Z."/>
            <person name="Xu A."/>
            <person name="Yuan X."/>
            <person name="Wang W."/>
            <person name="Yang Q."/>
            <person name="Chen L."/>
            <person name="Sun Z."/>
            <person name="Wang K."/>
            <person name="Pan B."/>
            <person name="Chen J."/>
            <person name="Bao Y."/>
            <person name="Liu F."/>
            <person name="Qi X."/>
            <person name="Gang D.R."/>
            <person name="Wen J."/>
            <person name="Li J."/>
        </authorList>
    </citation>
    <scope>NUCLEOTIDE SEQUENCE</scope>
    <source>
        <strain evidence="7">Dzin_1.0</strain>
    </source>
</reference>
<dbReference type="OrthoDB" id="2405412at2759"/>
<evidence type="ECO:0000313" key="7">
    <source>
        <dbReference type="EMBL" id="KAJ0977908.1"/>
    </source>
</evidence>
<dbReference type="SUPFAM" id="SSF52540">
    <property type="entry name" value="P-loop containing nucleoside triphosphate hydrolases"/>
    <property type="match status" value="1"/>
</dbReference>
<dbReference type="InterPro" id="IPR027417">
    <property type="entry name" value="P-loop_NTPase"/>
</dbReference>
<dbReference type="InterPro" id="IPR045116">
    <property type="entry name" value="Clp1/Grc3"/>
</dbReference>
<evidence type="ECO:0000313" key="8">
    <source>
        <dbReference type="Proteomes" id="UP001085076"/>
    </source>
</evidence>
<reference evidence="7" key="1">
    <citation type="submission" date="2021-03" db="EMBL/GenBank/DDBJ databases">
        <authorList>
            <person name="Li Z."/>
            <person name="Yang C."/>
        </authorList>
    </citation>
    <scope>NUCLEOTIDE SEQUENCE</scope>
    <source>
        <strain evidence="7">Dzin_1.0</strain>
        <tissue evidence="7">Leaf</tissue>
    </source>
</reference>
<keyword evidence="4" id="KW-0067">ATP-binding</keyword>
<dbReference type="GO" id="GO:0005730">
    <property type="term" value="C:nucleolus"/>
    <property type="evidence" value="ECO:0007669"/>
    <property type="project" value="UniProtKB-SubCell"/>
</dbReference>
<dbReference type="InterPro" id="IPR057570">
    <property type="entry name" value="NOL9_C"/>
</dbReference>
<keyword evidence="3" id="KW-0547">Nucleotide-binding</keyword>
<dbReference type="PANTHER" id="PTHR12755:SF20">
    <property type="entry name" value="OS01G0184000 PROTEIN"/>
    <property type="match status" value="1"/>
</dbReference>
<comment type="subcellular location">
    <subcellularLocation>
        <location evidence="1">Nucleus</location>
        <location evidence="1">Nucleolus</location>
    </subcellularLocation>
</comment>
<evidence type="ECO:0000256" key="4">
    <source>
        <dbReference type="ARBA" id="ARBA00022840"/>
    </source>
</evidence>
<dbReference type="GO" id="GO:0000448">
    <property type="term" value="P:cleavage in ITS2 between 5.8S rRNA and LSU-rRNA of tricistronic rRNA transcript (SSU-rRNA, 5.8S rRNA, LSU-rRNA)"/>
    <property type="evidence" value="ECO:0007669"/>
    <property type="project" value="TreeGrafter"/>
</dbReference>
<proteinExistence type="predicted"/>
<accession>A0A9D5CR47</accession>
<evidence type="ECO:0000259" key="5">
    <source>
        <dbReference type="Pfam" id="PF16575"/>
    </source>
</evidence>
<feature type="domain" description="Clp1 P-loop" evidence="5">
    <location>
        <begin position="44"/>
        <end position="190"/>
    </location>
</feature>
<evidence type="ECO:0000259" key="6">
    <source>
        <dbReference type="Pfam" id="PF25467"/>
    </source>
</evidence>
<dbReference type="AlphaFoldDB" id="A0A9D5CR47"/>
<dbReference type="InterPro" id="IPR032319">
    <property type="entry name" value="CLP1_P"/>
</dbReference>
<keyword evidence="2" id="KW-0698">rRNA processing</keyword>
<evidence type="ECO:0000256" key="1">
    <source>
        <dbReference type="ARBA" id="ARBA00004604"/>
    </source>
</evidence>
<protein>
    <submittedName>
        <fullName evidence="7">Uncharacterized protein</fullName>
    </submittedName>
</protein>
<dbReference type="PANTHER" id="PTHR12755">
    <property type="entry name" value="CLEAVAGE/POLYADENYLATION FACTOR IA SUBUNIT CLP1P"/>
    <property type="match status" value="1"/>
</dbReference>
<keyword evidence="8" id="KW-1185">Reference proteome</keyword>
<comment type="caution">
    <text evidence="7">The sequence shown here is derived from an EMBL/GenBank/DDBJ whole genome shotgun (WGS) entry which is preliminary data.</text>
</comment>
<dbReference type="Gene3D" id="3.40.50.300">
    <property type="entry name" value="P-loop containing nucleotide triphosphate hydrolases"/>
    <property type="match status" value="1"/>
</dbReference>